<name>A8NPL0_COPC7</name>
<keyword evidence="1" id="KW-0812">Transmembrane</keyword>
<dbReference type="EMBL" id="AACS02000012">
    <property type="protein sequence ID" value="EAU86484.2"/>
    <property type="molecule type" value="Genomic_DNA"/>
</dbReference>
<dbReference type="HOGENOM" id="CLU_2084742_0_0_1"/>
<keyword evidence="1" id="KW-0472">Membrane</keyword>
<proteinExistence type="predicted"/>
<dbReference type="VEuPathDB" id="FungiDB:CC1G_11792"/>
<organism evidence="2 3">
    <name type="scientific">Coprinopsis cinerea (strain Okayama-7 / 130 / ATCC MYA-4618 / FGSC 9003)</name>
    <name type="common">Inky cap fungus</name>
    <name type="synonym">Hormographiella aspergillata</name>
    <dbReference type="NCBI Taxonomy" id="240176"/>
    <lineage>
        <taxon>Eukaryota</taxon>
        <taxon>Fungi</taxon>
        <taxon>Dikarya</taxon>
        <taxon>Basidiomycota</taxon>
        <taxon>Agaricomycotina</taxon>
        <taxon>Agaricomycetes</taxon>
        <taxon>Agaricomycetidae</taxon>
        <taxon>Agaricales</taxon>
        <taxon>Agaricineae</taxon>
        <taxon>Psathyrellaceae</taxon>
        <taxon>Coprinopsis</taxon>
    </lineage>
</organism>
<comment type="caution">
    <text evidence="2">The sequence shown here is derived from an EMBL/GenBank/DDBJ whole genome shotgun (WGS) entry which is preliminary data.</text>
</comment>
<keyword evidence="1" id="KW-1133">Transmembrane helix</keyword>
<accession>A8NPL0</accession>
<evidence type="ECO:0000256" key="1">
    <source>
        <dbReference type="SAM" id="Phobius"/>
    </source>
</evidence>
<dbReference type="KEGG" id="cci:CC1G_11792"/>
<protein>
    <submittedName>
        <fullName evidence="2">Uncharacterized protein</fullName>
    </submittedName>
</protein>
<feature type="transmembrane region" description="Helical" evidence="1">
    <location>
        <begin position="12"/>
        <end position="29"/>
    </location>
</feature>
<evidence type="ECO:0000313" key="3">
    <source>
        <dbReference type="Proteomes" id="UP000001861"/>
    </source>
</evidence>
<dbReference type="InParanoid" id="A8NPL0"/>
<dbReference type="GeneID" id="6011889"/>
<dbReference type="Proteomes" id="UP000001861">
    <property type="component" value="Unassembled WGS sequence"/>
</dbReference>
<dbReference type="AlphaFoldDB" id="A8NPL0"/>
<sequence length="117" mass="13533">MWGLLATTLVRMLYHLVIAVIANILYKPAESRASRILKEENLLNEAIMESISRLIEFRQINAEAEHNALRRKHEWKETKIRVLNEWIKRLEDTLRKEGIPLPEYPSASGAACWAPPS</sequence>
<evidence type="ECO:0000313" key="2">
    <source>
        <dbReference type="EMBL" id="EAU86484.2"/>
    </source>
</evidence>
<gene>
    <name evidence="2" type="ORF">CC1G_11792</name>
</gene>
<keyword evidence="3" id="KW-1185">Reference proteome</keyword>
<dbReference type="RefSeq" id="XP_001835358.2">
    <property type="nucleotide sequence ID" value="XM_001835306.2"/>
</dbReference>
<reference evidence="2 3" key="1">
    <citation type="journal article" date="2010" name="Proc. Natl. Acad. Sci. U.S.A.">
        <title>Insights into evolution of multicellular fungi from the assembled chromosomes of the mushroom Coprinopsis cinerea (Coprinus cinereus).</title>
        <authorList>
            <person name="Stajich J.E."/>
            <person name="Wilke S.K."/>
            <person name="Ahren D."/>
            <person name="Au C.H."/>
            <person name="Birren B.W."/>
            <person name="Borodovsky M."/>
            <person name="Burns C."/>
            <person name="Canback B."/>
            <person name="Casselton L.A."/>
            <person name="Cheng C.K."/>
            <person name="Deng J."/>
            <person name="Dietrich F.S."/>
            <person name="Fargo D.C."/>
            <person name="Farman M.L."/>
            <person name="Gathman A.C."/>
            <person name="Goldberg J."/>
            <person name="Guigo R."/>
            <person name="Hoegger P.J."/>
            <person name="Hooker J.B."/>
            <person name="Huggins A."/>
            <person name="James T.Y."/>
            <person name="Kamada T."/>
            <person name="Kilaru S."/>
            <person name="Kodira C."/>
            <person name="Kues U."/>
            <person name="Kupfer D."/>
            <person name="Kwan H.S."/>
            <person name="Lomsadze A."/>
            <person name="Li W."/>
            <person name="Lilly W.W."/>
            <person name="Ma L.J."/>
            <person name="Mackey A.J."/>
            <person name="Manning G."/>
            <person name="Martin F."/>
            <person name="Muraguchi H."/>
            <person name="Natvig D.O."/>
            <person name="Palmerini H."/>
            <person name="Ramesh M.A."/>
            <person name="Rehmeyer C.J."/>
            <person name="Roe B.A."/>
            <person name="Shenoy N."/>
            <person name="Stanke M."/>
            <person name="Ter-Hovhannisyan V."/>
            <person name="Tunlid A."/>
            <person name="Velagapudi R."/>
            <person name="Vision T.J."/>
            <person name="Zeng Q."/>
            <person name="Zolan M.E."/>
            <person name="Pukkila P.J."/>
        </authorList>
    </citation>
    <scope>NUCLEOTIDE SEQUENCE [LARGE SCALE GENOMIC DNA]</scope>
    <source>
        <strain evidence="3">Okayama-7 / 130 / ATCC MYA-4618 / FGSC 9003</strain>
    </source>
</reference>